<sequence length="126" mass="13914">MKVQILGLMTATALISGCANMEFKTNLDADNFKEYYKASEVEIYESEADAPEQHLNMGLVEGSSCQETQDAPPPNEAEARTQARREAADLGANGVIFQQCIKETSNICVAEYICYGQAIYSEFNEQ</sequence>
<dbReference type="Pfam" id="PF16358">
    <property type="entry name" value="RcsF"/>
    <property type="match status" value="1"/>
</dbReference>
<dbReference type="GO" id="GO:0035556">
    <property type="term" value="P:intracellular signal transduction"/>
    <property type="evidence" value="ECO:0007669"/>
    <property type="project" value="InterPro"/>
</dbReference>
<dbReference type="Gene3D" id="3.30.110.70">
    <property type="entry name" value="Hypothetical protein apc22750. Chain B"/>
    <property type="match status" value="1"/>
</dbReference>
<evidence type="ECO:0000313" key="2">
    <source>
        <dbReference type="EMBL" id="GLP96690.1"/>
    </source>
</evidence>
<gene>
    <name evidence="2" type="ORF">GCM10007895_19960</name>
</gene>
<reference evidence="2" key="1">
    <citation type="journal article" date="2014" name="Int. J. Syst. Evol. Microbiol.">
        <title>Complete genome sequence of Corynebacterium casei LMG S-19264T (=DSM 44701T), isolated from a smear-ripened cheese.</title>
        <authorList>
            <consortium name="US DOE Joint Genome Institute (JGI-PGF)"/>
            <person name="Walter F."/>
            <person name="Albersmeier A."/>
            <person name="Kalinowski J."/>
            <person name="Ruckert C."/>
        </authorList>
    </citation>
    <scope>NUCLEOTIDE SEQUENCE</scope>
    <source>
        <strain evidence="2">NBRC 101628</strain>
    </source>
</reference>
<dbReference type="AlphaFoldDB" id="A0AA37RWV5"/>
<comment type="caution">
    <text evidence="2">The sequence shown here is derived from an EMBL/GenBank/DDBJ whole genome shotgun (WGS) entry which is preliminary data.</text>
</comment>
<evidence type="ECO:0000256" key="1">
    <source>
        <dbReference type="SAM" id="MobiDB-lite"/>
    </source>
</evidence>
<dbReference type="PROSITE" id="PS51257">
    <property type="entry name" value="PROKAR_LIPOPROTEIN"/>
    <property type="match status" value="1"/>
</dbReference>
<dbReference type="GO" id="GO:0009279">
    <property type="term" value="C:cell outer membrane"/>
    <property type="evidence" value="ECO:0007669"/>
    <property type="project" value="InterPro"/>
</dbReference>
<dbReference type="EMBL" id="BSNC01000005">
    <property type="protein sequence ID" value="GLP96690.1"/>
    <property type="molecule type" value="Genomic_DNA"/>
</dbReference>
<dbReference type="Proteomes" id="UP001161422">
    <property type="component" value="Unassembled WGS sequence"/>
</dbReference>
<keyword evidence="3" id="KW-1185">Reference proteome</keyword>
<accession>A0AA37RWV5</accession>
<evidence type="ECO:0000313" key="3">
    <source>
        <dbReference type="Proteomes" id="UP001161422"/>
    </source>
</evidence>
<reference evidence="2" key="2">
    <citation type="submission" date="2023-01" db="EMBL/GenBank/DDBJ databases">
        <title>Draft genome sequence of Paraferrimonas sedimenticola strain NBRC 101628.</title>
        <authorList>
            <person name="Sun Q."/>
            <person name="Mori K."/>
        </authorList>
    </citation>
    <scope>NUCLEOTIDE SEQUENCE</scope>
    <source>
        <strain evidence="2">NBRC 101628</strain>
    </source>
</reference>
<feature type="region of interest" description="Disordered" evidence="1">
    <location>
        <begin position="63"/>
        <end position="83"/>
    </location>
</feature>
<dbReference type="InterPro" id="IPR030852">
    <property type="entry name" value="RcsF"/>
</dbReference>
<dbReference type="RefSeq" id="WP_211286772.1">
    <property type="nucleotide sequence ID" value="NZ_BSNC01000005.1"/>
</dbReference>
<organism evidence="2 3">
    <name type="scientific">Paraferrimonas sedimenticola</name>
    <dbReference type="NCBI Taxonomy" id="375674"/>
    <lineage>
        <taxon>Bacteria</taxon>
        <taxon>Pseudomonadati</taxon>
        <taxon>Pseudomonadota</taxon>
        <taxon>Gammaproteobacteria</taxon>
        <taxon>Alteromonadales</taxon>
        <taxon>Ferrimonadaceae</taxon>
        <taxon>Paraferrimonas</taxon>
    </lineage>
</organism>
<proteinExistence type="predicted"/>
<name>A0AA37RWV5_9GAMM</name>
<protein>
    <submittedName>
        <fullName evidence="2">Exopolysaccharide biosynthesis protein</fullName>
    </submittedName>
</protein>